<dbReference type="Gene3D" id="2.130.10.10">
    <property type="entry name" value="YVTN repeat-like/Quinoprotein amine dehydrogenase"/>
    <property type="match status" value="2"/>
</dbReference>
<name>A0A4R0XV36_9MOLU</name>
<proteinExistence type="predicted"/>
<sequence length="474" mass="51276">MKKNKKFILSMGVIASVAIPTIVTTNLINNSNNKRNVGFLNKTSINNGINAYTSTTKTQLVAPNVKPELKDVVSTDMRSGFMTQTSDGSIYVGTFKDGLKKFVNGKLVDVDSTNVTGGFMTQTSDGSIYVGTKSNGLKKLVNGKLVNLDGTTDQAHETLSVENGFITQTSDGSIYVGTHEKGLKKLVNGKLEEVVKADVGWGFVTQTSDGSIYVGTLYRGLQKLVKGKLVDVDSTDLRSGFMTQTSDGSIYVGTYDKGLKKLVNGKLVDVDSTNVTGGFMTQTSDGSIYVGTYDKGLKKLVNGKLEDIDKTDVGAGFITQTSDGSIYVGAFKDGLKKLDFAKVAKVNETFVKNTYDNVEINVDPSKTIKEIVKEIKDLSSLEKYTNIKLPKLNYSTIGKIKVSIDSTNQGKLILEVEVKTQSGIVHTIKTNLSYFNQLKLVNNNSFNILIGNKKIVNQGTNSVSIIADELNKGT</sequence>
<dbReference type="InterPro" id="IPR015943">
    <property type="entry name" value="WD40/YVTN_repeat-like_dom_sf"/>
</dbReference>
<dbReference type="PANTHER" id="PTHR23084">
    <property type="entry name" value="PHOSPHATIDYLINOSITOL-4-PHOSPHATE 5-KINASE RELATED"/>
    <property type="match status" value="1"/>
</dbReference>
<comment type="caution">
    <text evidence="1">The sequence shown here is derived from an EMBL/GenBank/DDBJ whole genome shotgun (WGS) entry which is preliminary data.</text>
</comment>
<dbReference type="PANTHER" id="PTHR23084:SF263">
    <property type="entry name" value="MORN REPEAT-CONTAINING PROTEIN 1"/>
    <property type="match status" value="1"/>
</dbReference>
<dbReference type="AlphaFoldDB" id="A0A4R0XV36"/>
<dbReference type="EMBL" id="PSZP01000022">
    <property type="protein sequence ID" value="TCG10771.1"/>
    <property type="molecule type" value="Genomic_DNA"/>
</dbReference>
<accession>A0A4R0XV36</accession>
<protein>
    <submittedName>
        <fullName evidence="1">Uncharacterized protein</fullName>
    </submittedName>
</protein>
<evidence type="ECO:0000313" key="1">
    <source>
        <dbReference type="EMBL" id="TCG10771.1"/>
    </source>
</evidence>
<dbReference type="Proteomes" id="UP000291072">
    <property type="component" value="Unassembled WGS sequence"/>
</dbReference>
<keyword evidence="2" id="KW-1185">Reference proteome</keyword>
<gene>
    <name evidence="1" type="ORF">C4B25_03040</name>
</gene>
<evidence type="ECO:0000313" key="2">
    <source>
        <dbReference type="Proteomes" id="UP000291072"/>
    </source>
</evidence>
<organism evidence="1 2">
    <name type="scientific">Mycoplasma todarodis</name>
    <dbReference type="NCBI Taxonomy" id="1937191"/>
    <lineage>
        <taxon>Bacteria</taxon>
        <taxon>Bacillati</taxon>
        <taxon>Mycoplasmatota</taxon>
        <taxon>Mollicutes</taxon>
        <taxon>Mycoplasmataceae</taxon>
        <taxon>Mycoplasma</taxon>
    </lineage>
</organism>
<feature type="non-terminal residue" evidence="1">
    <location>
        <position position="474"/>
    </location>
</feature>
<reference evidence="1 2" key="1">
    <citation type="submission" date="2018-02" db="EMBL/GenBank/DDBJ databases">
        <title>Mycoplasma marinum and Mycoplasma todarodis sp. nov., moderately halophilic and psychrotolerant mycoplasmas isolated from cephalopods.</title>
        <authorList>
            <person name="Viver T."/>
        </authorList>
    </citation>
    <scope>NUCLEOTIDE SEQUENCE [LARGE SCALE GENOMIC DNA]</scope>
    <source>
        <strain evidence="1 2">5H</strain>
    </source>
</reference>
<dbReference type="RefSeq" id="WP_210725173.1">
    <property type="nucleotide sequence ID" value="NZ_PSZP01000022.1"/>
</dbReference>